<keyword evidence="3" id="KW-1185">Reference proteome</keyword>
<evidence type="ECO:0000313" key="2">
    <source>
        <dbReference type="EMBL" id="KAG5185588.1"/>
    </source>
</evidence>
<gene>
    <name evidence="2" type="ORF">JKP88DRAFT_311585</name>
</gene>
<evidence type="ECO:0000313" key="3">
    <source>
        <dbReference type="Proteomes" id="UP000664859"/>
    </source>
</evidence>
<evidence type="ECO:0000256" key="1">
    <source>
        <dbReference type="SAM" id="MobiDB-lite"/>
    </source>
</evidence>
<dbReference type="Proteomes" id="UP000664859">
    <property type="component" value="Unassembled WGS sequence"/>
</dbReference>
<feature type="region of interest" description="Disordered" evidence="1">
    <location>
        <begin position="349"/>
        <end position="433"/>
    </location>
</feature>
<sequence length="593" mass="60384">MDIAAAAATGELLVVRNSLTSKGLRKCGLALHNIGTVLIAGGQAHESEMGRECDEATVALLVMVLSTVGPDVRVISQLNVSQFVEQHEMLSRRVRLATGKTRAASGDAHGSAVVAVASGLGRAASDASCKSGALAPSLPQLNHFSLKSGYMCGDVCLASLSEGLLLQAFLQQGSDALVEGLLGPVRGARRVRVPAAFWEWCEAGGAAPTYGDLFFWLLDRFDCITLGLQRRCAEGAPLDRSQHGGGGDAGYDTLSIANPRASLALEPGDRAFVLLPRGVAEHLAEAAQQAAERFIASTESLQQQGRLHGSKGIKVLLVSAGRAANAQQLRPAQHQRSGIAAHLEYESFRRERTPGRGRSPSPASANGGDASRSRPPTPEARSVNGGGSPPQRIGGGGGGADAPGRAGMRQAAPAWPSALPLGPVPGRSPSPAHAAHTSLFTAVLGPGNNNMSTDTIPAIGGGGGADAGTPLPQGGFFGDAPRMLRSARSSSDAAADRRGSGGSGSAAAAAAAAADAALAAWAVRALVARSPQSVHCAFAPAHDCVLLGCGHVTCSACLNAAASAGDIAQCWRCLEPVRLMLVLPPPAPPSEPS</sequence>
<organism evidence="2 3">
    <name type="scientific">Tribonema minus</name>
    <dbReference type="NCBI Taxonomy" id="303371"/>
    <lineage>
        <taxon>Eukaryota</taxon>
        <taxon>Sar</taxon>
        <taxon>Stramenopiles</taxon>
        <taxon>Ochrophyta</taxon>
        <taxon>PX clade</taxon>
        <taxon>Xanthophyceae</taxon>
        <taxon>Tribonematales</taxon>
        <taxon>Tribonemataceae</taxon>
        <taxon>Tribonema</taxon>
    </lineage>
</organism>
<feature type="compositionally biased region" description="Gly residues" evidence="1">
    <location>
        <begin position="384"/>
        <end position="401"/>
    </location>
</feature>
<accession>A0A836CHN6</accession>
<protein>
    <recommendedName>
        <fullName evidence="4">RING-type domain-containing protein</fullName>
    </recommendedName>
</protein>
<comment type="caution">
    <text evidence="2">The sequence shown here is derived from an EMBL/GenBank/DDBJ whole genome shotgun (WGS) entry which is preliminary data.</text>
</comment>
<dbReference type="EMBL" id="JAFCMP010000125">
    <property type="protein sequence ID" value="KAG5185588.1"/>
    <property type="molecule type" value="Genomic_DNA"/>
</dbReference>
<proteinExistence type="predicted"/>
<reference evidence="2" key="1">
    <citation type="submission" date="2021-02" db="EMBL/GenBank/DDBJ databases">
        <title>First Annotated Genome of the Yellow-green Alga Tribonema minus.</title>
        <authorList>
            <person name="Mahan K.M."/>
        </authorList>
    </citation>
    <scope>NUCLEOTIDE SEQUENCE</scope>
    <source>
        <strain evidence="2">UTEX B ZZ1240</strain>
    </source>
</reference>
<dbReference type="AlphaFoldDB" id="A0A836CHN6"/>
<evidence type="ECO:0008006" key="4">
    <source>
        <dbReference type="Google" id="ProtNLM"/>
    </source>
</evidence>
<name>A0A836CHN6_9STRA</name>